<keyword evidence="2" id="KW-0863">Zinc-finger</keyword>
<keyword evidence="3" id="KW-0862">Zinc</keyword>
<dbReference type="Pfam" id="PF00097">
    <property type="entry name" value="zf-C3HC4"/>
    <property type="match status" value="1"/>
</dbReference>
<evidence type="ECO:0000313" key="5">
    <source>
        <dbReference type="EMBL" id="CAE7185274.1"/>
    </source>
</evidence>
<dbReference type="InterPro" id="IPR018957">
    <property type="entry name" value="Znf_C3HC4_RING-type"/>
</dbReference>
<feature type="region of interest" description="Disordered" evidence="4">
    <location>
        <begin position="58"/>
        <end position="84"/>
    </location>
</feature>
<organism evidence="5 6">
    <name type="scientific">Pyrenophora teres f. teres</name>
    <dbReference type="NCBI Taxonomy" id="97479"/>
    <lineage>
        <taxon>Eukaryota</taxon>
        <taxon>Fungi</taxon>
        <taxon>Dikarya</taxon>
        <taxon>Ascomycota</taxon>
        <taxon>Pezizomycotina</taxon>
        <taxon>Dothideomycetes</taxon>
        <taxon>Pleosporomycetidae</taxon>
        <taxon>Pleosporales</taxon>
        <taxon>Pleosporineae</taxon>
        <taxon>Pleosporaceae</taxon>
        <taxon>Pyrenophora</taxon>
    </lineage>
</organism>
<feature type="compositionally biased region" description="Basic and acidic residues" evidence="4">
    <location>
        <begin position="72"/>
        <end position="84"/>
    </location>
</feature>
<dbReference type="SUPFAM" id="SSF57850">
    <property type="entry name" value="RING/U-box"/>
    <property type="match status" value="1"/>
</dbReference>
<dbReference type="Proteomes" id="UP000472372">
    <property type="component" value="Chromosome 6"/>
</dbReference>
<dbReference type="PROSITE" id="PS50089">
    <property type="entry name" value="ZF_RING_2"/>
    <property type="match status" value="1"/>
</dbReference>
<accession>A0A6S6W538</accession>
<protein>
    <submittedName>
        <fullName evidence="5">Zf-RING-2 multi-domain protein</fullName>
    </submittedName>
</protein>
<reference evidence="5" key="1">
    <citation type="submission" date="2021-02" db="EMBL/GenBank/DDBJ databases">
        <authorList>
            <person name="Syme A R."/>
            <person name="Syme A R."/>
            <person name="Moolhuijzen P."/>
        </authorList>
    </citation>
    <scope>NUCLEOTIDE SEQUENCE</scope>
    <source>
        <strain evidence="5">W1-1</strain>
    </source>
</reference>
<evidence type="ECO:0000256" key="1">
    <source>
        <dbReference type="ARBA" id="ARBA00022723"/>
    </source>
</evidence>
<dbReference type="GO" id="GO:0008270">
    <property type="term" value="F:zinc ion binding"/>
    <property type="evidence" value="ECO:0007669"/>
    <property type="project" value="UniProtKB-KW"/>
</dbReference>
<dbReference type="CDD" id="cd16448">
    <property type="entry name" value="RING-H2"/>
    <property type="match status" value="1"/>
</dbReference>
<dbReference type="Gene3D" id="3.30.40.10">
    <property type="entry name" value="Zinc/RING finger domain, C3HC4 (zinc finger)"/>
    <property type="match status" value="1"/>
</dbReference>
<evidence type="ECO:0000256" key="4">
    <source>
        <dbReference type="SAM" id="MobiDB-lite"/>
    </source>
</evidence>
<keyword evidence="1" id="KW-0479">Metal-binding</keyword>
<dbReference type="InterPro" id="IPR001841">
    <property type="entry name" value="Znf_RING"/>
</dbReference>
<evidence type="ECO:0000256" key="2">
    <source>
        <dbReference type="ARBA" id="ARBA00022771"/>
    </source>
</evidence>
<name>A0A6S6W538_9PLEO</name>
<evidence type="ECO:0000313" key="6">
    <source>
        <dbReference type="Proteomes" id="UP000472372"/>
    </source>
</evidence>
<sequence length="427" mass="48493">MSTGLDDWAPPVSQPAPATAEGRLLQYSQGLASSFPSVYEMVRLRLRNLRGLRKFEKEADRSRQALSMTPGELRKPERQHFPFDTSKHPLRLADMSDEQVRQAAEAAQAWLFTMLDYHGRTMNRDQEMRLFRLAVEKEGRRDVLTDQEQLYMALSDPGLTSPEDRLKAGFMIVLHGNLAEKLQDVSEVASRRIQCLIHESYMDAGMMDAFDHIADRMEFIKVDHFACAIPLSLLTTIAGNTSVIDDNAGCCPICQNSYTDLSEFTVEELLADYPVRIKYCGHVVGKACLEQWMMTPKIDEAKYPHRTCPLCRVKIEGVETPAPPALLSLRNHLLADGRALKSLRKLMYEFGVHVEESIEAISACMSEEIACLELLAEVERRGGDDKEQKMVLKGRLDQLNQEKWVWGFKGDGVWKQLRDGWMNSTYS</sequence>
<gene>
    <name evidence="5" type="ORF">PTTW11_06776</name>
</gene>
<proteinExistence type="predicted"/>
<dbReference type="InterPro" id="IPR013083">
    <property type="entry name" value="Znf_RING/FYVE/PHD"/>
</dbReference>
<dbReference type="EMBL" id="HG992982">
    <property type="protein sequence ID" value="CAE7185274.1"/>
    <property type="molecule type" value="Genomic_DNA"/>
</dbReference>
<evidence type="ECO:0000256" key="3">
    <source>
        <dbReference type="ARBA" id="ARBA00022833"/>
    </source>
</evidence>
<dbReference type="AlphaFoldDB" id="A0A6S6W538"/>